<dbReference type="Pfam" id="PF03595">
    <property type="entry name" value="SLAC1"/>
    <property type="match status" value="1"/>
</dbReference>
<feature type="transmembrane region" description="Helical" evidence="8">
    <location>
        <begin position="345"/>
        <end position="366"/>
    </location>
</feature>
<feature type="transmembrane region" description="Helical" evidence="8">
    <location>
        <begin position="135"/>
        <end position="162"/>
    </location>
</feature>
<name>A0A6J7JDS8_9ZZZZ</name>
<evidence type="ECO:0000256" key="3">
    <source>
        <dbReference type="ARBA" id="ARBA00022448"/>
    </source>
</evidence>
<organism evidence="9">
    <name type="scientific">freshwater metagenome</name>
    <dbReference type="NCBI Taxonomy" id="449393"/>
    <lineage>
        <taxon>unclassified sequences</taxon>
        <taxon>metagenomes</taxon>
        <taxon>ecological metagenomes</taxon>
    </lineage>
</organism>
<dbReference type="InterPro" id="IPR004695">
    <property type="entry name" value="SLAC1/Mae1/Ssu1/TehA"/>
</dbReference>
<feature type="transmembrane region" description="Helical" evidence="8">
    <location>
        <begin position="109"/>
        <end position="128"/>
    </location>
</feature>
<evidence type="ECO:0000256" key="8">
    <source>
        <dbReference type="SAM" id="Phobius"/>
    </source>
</evidence>
<keyword evidence="7 8" id="KW-0472">Membrane</keyword>
<comment type="subcellular location">
    <subcellularLocation>
        <location evidence="1">Cell membrane</location>
        <topology evidence="1">Multi-pass membrane protein</topology>
    </subcellularLocation>
</comment>
<evidence type="ECO:0000256" key="2">
    <source>
        <dbReference type="ARBA" id="ARBA00008566"/>
    </source>
</evidence>
<dbReference type="CDD" id="cd09320">
    <property type="entry name" value="TDT_like_2"/>
    <property type="match status" value="1"/>
</dbReference>
<feature type="transmembrane region" description="Helical" evidence="8">
    <location>
        <begin position="285"/>
        <end position="306"/>
    </location>
</feature>
<dbReference type="PANTHER" id="PTHR31686:SF1">
    <property type="entry name" value="SULFITE EFFLUX PUMP SSU1"/>
    <property type="match status" value="1"/>
</dbReference>
<dbReference type="PANTHER" id="PTHR31686">
    <property type="match status" value="1"/>
</dbReference>
<dbReference type="Gene3D" id="1.50.10.150">
    <property type="entry name" value="Voltage-dependent anion channel"/>
    <property type="match status" value="1"/>
</dbReference>
<keyword evidence="4" id="KW-1003">Cell membrane</keyword>
<evidence type="ECO:0000256" key="6">
    <source>
        <dbReference type="ARBA" id="ARBA00022989"/>
    </source>
</evidence>
<feature type="transmembrane region" description="Helical" evidence="8">
    <location>
        <begin position="174"/>
        <end position="195"/>
    </location>
</feature>
<dbReference type="InterPro" id="IPR051629">
    <property type="entry name" value="Sulfite_efflux_TDT"/>
</dbReference>
<dbReference type="InterPro" id="IPR038665">
    <property type="entry name" value="Voltage-dep_anion_channel_sf"/>
</dbReference>
<feature type="transmembrane region" description="Helical" evidence="8">
    <location>
        <begin position="318"/>
        <end position="339"/>
    </location>
</feature>
<feature type="transmembrane region" description="Helical" evidence="8">
    <location>
        <begin position="68"/>
        <end position="89"/>
    </location>
</feature>
<proteinExistence type="inferred from homology"/>
<keyword evidence="6 8" id="KW-1133">Transmembrane helix</keyword>
<sequence length="382" mass="40045">MATTTSDRHMTATPVTSSRTFLRELEDRGDALAHIGPNWFASVMGTGIVANAAALLPRQVAGLHEFAVGVWVIAAAWLITLTVLTAVHWTRHTDNARAHASNPAMAPFYGAPPMALMTVGAGTLLVGYDVIGMPAAVVVAFVLWTLGTLGGLASSVLVPYWLFTRHEVDVQHTFATWLMPVVPPMVSAATGAALIQHLPAGQAREAMLLACYAMFGLSLLASLVIITLVWGRLAYEKTGPVAAVPTLFIVLGPLGQSITAANLLGNQAHIAIAAPFSTGFKAMGVLYGAPVWGFAMLWLVIAAALVVRAAKQGMGFSLTWWSFTFPVGTVVTGTSLLATDTGLDALAWIAVGLYVLLLAAWVTAAVRTAHGALRTGTLLQAA</sequence>
<dbReference type="GO" id="GO:0005886">
    <property type="term" value="C:plasma membrane"/>
    <property type="evidence" value="ECO:0007669"/>
    <property type="project" value="UniProtKB-SubCell"/>
</dbReference>
<comment type="similarity">
    <text evidence="2">Belongs to the tellurite-resistance/dicarboxylate transporter (TDT) family.</text>
</comment>
<keyword evidence="3" id="KW-0813">Transport</keyword>
<evidence type="ECO:0000256" key="7">
    <source>
        <dbReference type="ARBA" id="ARBA00023136"/>
    </source>
</evidence>
<dbReference type="AlphaFoldDB" id="A0A6J7JDS8"/>
<feature type="transmembrane region" description="Helical" evidence="8">
    <location>
        <begin position="207"/>
        <end position="230"/>
    </location>
</feature>
<evidence type="ECO:0000313" key="9">
    <source>
        <dbReference type="EMBL" id="CAB4941376.1"/>
    </source>
</evidence>
<reference evidence="9" key="1">
    <citation type="submission" date="2020-05" db="EMBL/GenBank/DDBJ databases">
        <authorList>
            <person name="Chiriac C."/>
            <person name="Salcher M."/>
            <person name="Ghai R."/>
            <person name="Kavagutti S V."/>
        </authorList>
    </citation>
    <scope>NUCLEOTIDE SEQUENCE</scope>
</reference>
<accession>A0A6J7JDS8</accession>
<gene>
    <name evidence="9" type="ORF">UFOPK3564_02975</name>
</gene>
<dbReference type="GO" id="GO:0055085">
    <property type="term" value="P:transmembrane transport"/>
    <property type="evidence" value="ECO:0007669"/>
    <property type="project" value="InterPro"/>
</dbReference>
<keyword evidence="5 8" id="KW-0812">Transmembrane</keyword>
<evidence type="ECO:0000256" key="5">
    <source>
        <dbReference type="ARBA" id="ARBA00022692"/>
    </source>
</evidence>
<evidence type="ECO:0000256" key="4">
    <source>
        <dbReference type="ARBA" id="ARBA00022475"/>
    </source>
</evidence>
<dbReference type="EMBL" id="CAFBMK010000248">
    <property type="protein sequence ID" value="CAB4941376.1"/>
    <property type="molecule type" value="Genomic_DNA"/>
</dbReference>
<evidence type="ECO:0000256" key="1">
    <source>
        <dbReference type="ARBA" id="ARBA00004651"/>
    </source>
</evidence>
<protein>
    <submittedName>
        <fullName evidence="9">Unannotated protein</fullName>
    </submittedName>
</protein>